<evidence type="ECO:0000313" key="2">
    <source>
        <dbReference type="EMBL" id="SEH13537.1"/>
    </source>
</evidence>
<evidence type="ECO:0000256" key="1">
    <source>
        <dbReference type="SAM" id="Phobius"/>
    </source>
</evidence>
<reference evidence="3" key="1">
    <citation type="submission" date="2016-10" db="EMBL/GenBank/DDBJ databases">
        <authorList>
            <person name="Varghese N."/>
            <person name="Submissions S."/>
        </authorList>
    </citation>
    <scope>NUCLEOTIDE SEQUENCE [LARGE SCALE GENOMIC DNA]</scope>
    <source>
        <strain evidence="3">CGMCC 1.8981</strain>
    </source>
</reference>
<name>A0A1H6FRN0_9EURY</name>
<dbReference type="Proteomes" id="UP000199112">
    <property type="component" value="Unassembled WGS sequence"/>
</dbReference>
<feature type="transmembrane region" description="Helical" evidence="1">
    <location>
        <begin position="30"/>
        <end position="48"/>
    </location>
</feature>
<protein>
    <submittedName>
        <fullName evidence="2">Uncharacterized protein</fullName>
    </submittedName>
</protein>
<keyword evidence="1" id="KW-0472">Membrane</keyword>
<dbReference type="OrthoDB" id="203668at2157"/>
<proteinExistence type="predicted"/>
<sequence length="52" mass="6089">MGNRSILDRLVELDNKVHSAMPGKDIYSKLFFRTILWFAFFFGVYLIVSNAF</sequence>
<dbReference type="GeneID" id="54124993"/>
<keyword evidence="1" id="KW-1133">Transmembrane helix</keyword>
<accession>A0A1H6FRN0</accession>
<dbReference type="EMBL" id="FNWL01000001">
    <property type="protein sequence ID" value="SEH13537.1"/>
    <property type="molecule type" value="Genomic_DNA"/>
</dbReference>
<keyword evidence="1" id="KW-0812">Transmembrane</keyword>
<evidence type="ECO:0000313" key="3">
    <source>
        <dbReference type="Proteomes" id="UP000199112"/>
    </source>
</evidence>
<dbReference type="AlphaFoldDB" id="A0A1H6FRN0"/>
<keyword evidence="3" id="KW-1185">Reference proteome</keyword>
<dbReference type="RefSeq" id="WP_168170960.1">
    <property type="nucleotide sequence ID" value="NZ_FNWL01000001.1"/>
</dbReference>
<organism evidence="2 3">
    <name type="scientific">Natronorubrum sediminis</name>
    <dbReference type="NCBI Taxonomy" id="640943"/>
    <lineage>
        <taxon>Archaea</taxon>
        <taxon>Methanobacteriati</taxon>
        <taxon>Methanobacteriota</taxon>
        <taxon>Stenosarchaea group</taxon>
        <taxon>Halobacteria</taxon>
        <taxon>Halobacteriales</taxon>
        <taxon>Natrialbaceae</taxon>
        <taxon>Natronorubrum</taxon>
    </lineage>
</organism>
<gene>
    <name evidence="2" type="ORF">SAMN04487967_1436</name>
</gene>